<dbReference type="Pfam" id="PF13302">
    <property type="entry name" value="Acetyltransf_3"/>
    <property type="match status" value="1"/>
</dbReference>
<dbReference type="PROSITE" id="PS51186">
    <property type="entry name" value="GNAT"/>
    <property type="match status" value="1"/>
</dbReference>
<dbReference type="OrthoDB" id="6293260at2"/>
<dbReference type="GO" id="GO:0016747">
    <property type="term" value="F:acyltransferase activity, transferring groups other than amino-acyl groups"/>
    <property type="evidence" value="ECO:0007669"/>
    <property type="project" value="InterPro"/>
</dbReference>
<accession>A0A7W6MAN3</accession>
<evidence type="ECO:0000313" key="3">
    <source>
        <dbReference type="Proteomes" id="UP000565745"/>
    </source>
</evidence>
<dbReference type="Proteomes" id="UP000565745">
    <property type="component" value="Unassembled WGS sequence"/>
</dbReference>
<dbReference type="RefSeq" id="WP_025056483.1">
    <property type="nucleotide sequence ID" value="NZ_JACIFU010000004.1"/>
</dbReference>
<evidence type="ECO:0000259" key="1">
    <source>
        <dbReference type="PROSITE" id="PS51186"/>
    </source>
</evidence>
<dbReference type="Gene3D" id="3.40.630.30">
    <property type="match status" value="1"/>
</dbReference>
<comment type="caution">
    <text evidence="2">The sequence shown here is derived from an EMBL/GenBank/DDBJ whole genome shotgun (WGS) entry which is preliminary data.</text>
</comment>
<dbReference type="SUPFAM" id="SSF55729">
    <property type="entry name" value="Acyl-CoA N-acyltransferases (Nat)"/>
    <property type="match status" value="1"/>
</dbReference>
<dbReference type="InterPro" id="IPR000182">
    <property type="entry name" value="GNAT_dom"/>
</dbReference>
<keyword evidence="3" id="KW-1185">Reference proteome</keyword>
<dbReference type="PANTHER" id="PTHR43792">
    <property type="entry name" value="GNAT FAMILY, PUTATIVE (AFU_ORTHOLOGUE AFUA_3G00765)-RELATED-RELATED"/>
    <property type="match status" value="1"/>
</dbReference>
<proteinExistence type="predicted"/>
<organism evidence="2 3">
    <name type="scientific">Sulfitobacter noctilucicola</name>
    <dbReference type="NCBI Taxonomy" id="1342301"/>
    <lineage>
        <taxon>Bacteria</taxon>
        <taxon>Pseudomonadati</taxon>
        <taxon>Pseudomonadota</taxon>
        <taxon>Alphaproteobacteria</taxon>
        <taxon>Rhodobacterales</taxon>
        <taxon>Roseobacteraceae</taxon>
        <taxon>Sulfitobacter</taxon>
    </lineage>
</organism>
<protein>
    <submittedName>
        <fullName evidence="2">RimJ/RimL family protein N-acetyltransferase</fullName>
    </submittedName>
</protein>
<dbReference type="AlphaFoldDB" id="A0A7W6MAN3"/>
<dbReference type="InterPro" id="IPR051531">
    <property type="entry name" value="N-acetyltransferase"/>
</dbReference>
<feature type="domain" description="N-acetyltransferase" evidence="1">
    <location>
        <begin position="15"/>
        <end position="172"/>
    </location>
</feature>
<evidence type="ECO:0000313" key="2">
    <source>
        <dbReference type="EMBL" id="MBB4175454.1"/>
    </source>
</evidence>
<gene>
    <name evidence="2" type="ORF">GGR93_003247</name>
</gene>
<name>A0A7W6MAN3_9RHOB</name>
<sequence length="176" mass="19447">MEHLTSAPTLKTKRLVLRGPERDDLAELTRFMTSAPSMKAQGETITAEQAWFGFLAGVGHWHWHGFGFFTLALQQTGQPVGRVGLIKHSNWPEVELAWHLFEGAEGFGYATEAACTVKQWAAEQLKIAQLYSYIDKGNTRSQAVAKRVGATTDGTRAPHEPDAEIWVHKTTAEGSL</sequence>
<dbReference type="InterPro" id="IPR016181">
    <property type="entry name" value="Acyl_CoA_acyltransferase"/>
</dbReference>
<dbReference type="PANTHER" id="PTHR43792:SF1">
    <property type="entry name" value="N-ACETYLTRANSFERASE DOMAIN-CONTAINING PROTEIN"/>
    <property type="match status" value="1"/>
</dbReference>
<reference evidence="2 3" key="1">
    <citation type="submission" date="2020-08" db="EMBL/GenBank/DDBJ databases">
        <title>Genomic Encyclopedia of Type Strains, Phase IV (KMG-IV): sequencing the most valuable type-strain genomes for metagenomic binning, comparative biology and taxonomic classification.</title>
        <authorList>
            <person name="Goeker M."/>
        </authorList>
    </citation>
    <scope>NUCLEOTIDE SEQUENCE [LARGE SCALE GENOMIC DNA]</scope>
    <source>
        <strain evidence="2 3">DSM 101015</strain>
    </source>
</reference>
<keyword evidence="2" id="KW-0808">Transferase</keyword>
<dbReference type="EMBL" id="JACIFU010000004">
    <property type="protein sequence ID" value="MBB4175454.1"/>
    <property type="molecule type" value="Genomic_DNA"/>
</dbReference>